<evidence type="ECO:0000256" key="3">
    <source>
        <dbReference type="ARBA" id="ARBA00022989"/>
    </source>
</evidence>
<dbReference type="InterPro" id="IPR052337">
    <property type="entry name" value="SAT4-like"/>
</dbReference>
<comment type="subcellular location">
    <subcellularLocation>
        <location evidence="1">Membrane</location>
        <topology evidence="1">Multi-pass membrane protein</topology>
    </subcellularLocation>
</comment>
<evidence type="ECO:0000259" key="8">
    <source>
        <dbReference type="Pfam" id="PF20684"/>
    </source>
</evidence>
<evidence type="ECO:0000313" key="9">
    <source>
        <dbReference type="EMBL" id="KAF2786129.1"/>
    </source>
</evidence>
<feature type="transmembrane region" description="Helical" evidence="7">
    <location>
        <begin position="140"/>
        <end position="160"/>
    </location>
</feature>
<keyword evidence="10" id="KW-1185">Reference proteome</keyword>
<proteinExistence type="inferred from homology"/>
<evidence type="ECO:0000256" key="2">
    <source>
        <dbReference type="ARBA" id="ARBA00022692"/>
    </source>
</evidence>
<feature type="transmembrane region" description="Helical" evidence="7">
    <location>
        <begin position="51"/>
        <end position="75"/>
    </location>
</feature>
<sequence length="375" mass="40926">MSSAAIFDNSWHSSNPNESITLVVRIILCWTAVGIRVGGKLARKQSRGSIYWDDFFIVIALLLGSIGPVVTLWALTKGGAGPVTAQLIKEGKYHDAQKYLLAIWISGTAVYATLACIRLSILVFYRTIFGVNSKFRKASIALGVFNILWMLGAILGTILLCKPVSHYWDPLGSGSCGNALQFLLIVTIFDILIDVVLLILPIPQLLMLNASLRTKVAIIGIFFVGIFVVITNIIRLRYLYQPGGKLINQKRVVLWTSIHVTAAFICASLPLSKPVLVKIVAVSQTISQYALSLLGSGSGSHHSLSGSVHRPPKTANSDPEGNFIRMEDYNSENSLRLDGRQYKNVSEIQGASEPSNLVKTSPSKFIAVENRVEVS</sequence>
<dbReference type="PANTHER" id="PTHR33048:SF168">
    <property type="match status" value="1"/>
</dbReference>
<dbReference type="Pfam" id="PF20684">
    <property type="entry name" value="Fung_rhodopsin"/>
    <property type="match status" value="1"/>
</dbReference>
<evidence type="ECO:0000256" key="6">
    <source>
        <dbReference type="SAM" id="MobiDB-lite"/>
    </source>
</evidence>
<accession>A0A6A6WPV6</accession>
<evidence type="ECO:0000256" key="4">
    <source>
        <dbReference type="ARBA" id="ARBA00023136"/>
    </source>
</evidence>
<protein>
    <recommendedName>
        <fullName evidence="8">Rhodopsin domain-containing protein</fullName>
    </recommendedName>
</protein>
<feature type="domain" description="Rhodopsin" evidence="8">
    <location>
        <begin position="42"/>
        <end position="277"/>
    </location>
</feature>
<evidence type="ECO:0000256" key="1">
    <source>
        <dbReference type="ARBA" id="ARBA00004141"/>
    </source>
</evidence>
<evidence type="ECO:0000256" key="7">
    <source>
        <dbReference type="SAM" id="Phobius"/>
    </source>
</evidence>
<keyword evidence="3 7" id="KW-1133">Transmembrane helix</keyword>
<organism evidence="9 10">
    <name type="scientific">Melanomma pulvis-pyrius CBS 109.77</name>
    <dbReference type="NCBI Taxonomy" id="1314802"/>
    <lineage>
        <taxon>Eukaryota</taxon>
        <taxon>Fungi</taxon>
        <taxon>Dikarya</taxon>
        <taxon>Ascomycota</taxon>
        <taxon>Pezizomycotina</taxon>
        <taxon>Dothideomycetes</taxon>
        <taxon>Pleosporomycetidae</taxon>
        <taxon>Pleosporales</taxon>
        <taxon>Melanommataceae</taxon>
        <taxon>Melanomma</taxon>
    </lineage>
</organism>
<dbReference type="GO" id="GO:0016020">
    <property type="term" value="C:membrane"/>
    <property type="evidence" value="ECO:0007669"/>
    <property type="project" value="UniProtKB-SubCell"/>
</dbReference>
<feature type="region of interest" description="Disordered" evidence="6">
    <location>
        <begin position="302"/>
        <end position="322"/>
    </location>
</feature>
<dbReference type="EMBL" id="MU002541">
    <property type="protein sequence ID" value="KAF2786129.1"/>
    <property type="molecule type" value="Genomic_DNA"/>
</dbReference>
<reference evidence="9" key="1">
    <citation type="journal article" date="2020" name="Stud. Mycol.">
        <title>101 Dothideomycetes genomes: a test case for predicting lifestyles and emergence of pathogens.</title>
        <authorList>
            <person name="Haridas S."/>
            <person name="Albert R."/>
            <person name="Binder M."/>
            <person name="Bloem J."/>
            <person name="Labutti K."/>
            <person name="Salamov A."/>
            <person name="Andreopoulos B."/>
            <person name="Baker S."/>
            <person name="Barry K."/>
            <person name="Bills G."/>
            <person name="Bluhm B."/>
            <person name="Cannon C."/>
            <person name="Castanera R."/>
            <person name="Culley D."/>
            <person name="Daum C."/>
            <person name="Ezra D."/>
            <person name="Gonzalez J."/>
            <person name="Henrissat B."/>
            <person name="Kuo A."/>
            <person name="Liang C."/>
            <person name="Lipzen A."/>
            <person name="Lutzoni F."/>
            <person name="Magnuson J."/>
            <person name="Mondo S."/>
            <person name="Nolan M."/>
            <person name="Ohm R."/>
            <person name="Pangilinan J."/>
            <person name="Park H.-J."/>
            <person name="Ramirez L."/>
            <person name="Alfaro M."/>
            <person name="Sun H."/>
            <person name="Tritt A."/>
            <person name="Yoshinaga Y."/>
            <person name="Zwiers L.-H."/>
            <person name="Turgeon B."/>
            <person name="Goodwin S."/>
            <person name="Spatafora J."/>
            <person name="Crous P."/>
            <person name="Grigoriev I."/>
        </authorList>
    </citation>
    <scope>NUCLEOTIDE SEQUENCE</scope>
    <source>
        <strain evidence="9">CBS 109.77</strain>
    </source>
</reference>
<keyword evidence="2 7" id="KW-0812">Transmembrane</keyword>
<dbReference type="AlphaFoldDB" id="A0A6A6WPV6"/>
<feature type="transmembrane region" description="Helical" evidence="7">
    <location>
        <begin position="214"/>
        <end position="240"/>
    </location>
</feature>
<feature type="transmembrane region" description="Helical" evidence="7">
    <location>
        <begin position="180"/>
        <end position="202"/>
    </location>
</feature>
<feature type="transmembrane region" description="Helical" evidence="7">
    <location>
        <begin position="101"/>
        <end position="128"/>
    </location>
</feature>
<keyword evidence="4 7" id="KW-0472">Membrane</keyword>
<evidence type="ECO:0000313" key="10">
    <source>
        <dbReference type="Proteomes" id="UP000799757"/>
    </source>
</evidence>
<feature type="transmembrane region" description="Helical" evidence="7">
    <location>
        <begin position="252"/>
        <end position="271"/>
    </location>
</feature>
<feature type="transmembrane region" description="Helical" evidence="7">
    <location>
        <begin position="20"/>
        <end position="39"/>
    </location>
</feature>
<evidence type="ECO:0000256" key="5">
    <source>
        <dbReference type="ARBA" id="ARBA00038359"/>
    </source>
</evidence>
<comment type="similarity">
    <text evidence="5">Belongs to the SAT4 family.</text>
</comment>
<dbReference type="PANTHER" id="PTHR33048">
    <property type="entry name" value="PTH11-LIKE INTEGRAL MEMBRANE PROTEIN (AFU_ORTHOLOGUE AFUA_5G11245)"/>
    <property type="match status" value="1"/>
</dbReference>
<dbReference type="InterPro" id="IPR049326">
    <property type="entry name" value="Rhodopsin_dom_fungi"/>
</dbReference>
<name>A0A6A6WPV6_9PLEO</name>
<dbReference type="OrthoDB" id="10017208at2759"/>
<gene>
    <name evidence="9" type="ORF">K505DRAFT_422622</name>
</gene>
<dbReference type="Proteomes" id="UP000799757">
    <property type="component" value="Unassembled WGS sequence"/>
</dbReference>